<dbReference type="RefSeq" id="WP_048316574.1">
    <property type="nucleotide sequence ID" value="NZ_CP165599.1"/>
</dbReference>
<sequence>MAVYTKEYESQPEAILTNVIICPAVDLSANVAVPVHCQVENVLWDTGATNTLISQEVVNALGLQPKNKALISSAGGDVESWTYLVHVILPTGTAELNVQALLNDNSDYDVVIGMDIINSCDFCYTNKDGKSTFSLCHPAKEKIILK</sequence>
<dbReference type="InterPro" id="IPR034122">
    <property type="entry name" value="Retropepsin-like_bacterial"/>
</dbReference>
<accession>A0A0J6C7M3</accession>
<protein>
    <recommendedName>
        <fullName evidence="3">Peptidase A2 domain-containing protein</fullName>
    </recommendedName>
</protein>
<dbReference type="InterPro" id="IPR021109">
    <property type="entry name" value="Peptidase_aspartic_dom_sf"/>
</dbReference>
<evidence type="ECO:0008006" key="3">
    <source>
        <dbReference type="Google" id="ProtNLM"/>
    </source>
</evidence>
<dbReference type="AlphaFoldDB" id="A0A0J6C7M3"/>
<dbReference type="SUPFAM" id="SSF50630">
    <property type="entry name" value="Acid proteases"/>
    <property type="match status" value="1"/>
</dbReference>
<reference evidence="1 2" key="1">
    <citation type="submission" date="2015-06" db="EMBL/GenBank/DDBJ databases">
        <title>Draft Genome Sequence of Parabacteroides goldsteinii with Putative Novel Metallo-Beta-Lactamases Isolated from a Blood Culture from a Human Patient.</title>
        <authorList>
            <person name="Krogh T.J."/>
            <person name="Agergaard C.N."/>
            <person name="Moller-Jensen J."/>
            <person name="Justesen U.S."/>
        </authorList>
    </citation>
    <scope>NUCLEOTIDE SEQUENCE [LARGE SCALE GENOMIC DNA]</scope>
    <source>
        <strain evidence="1 2">910340</strain>
    </source>
</reference>
<gene>
    <name evidence="1" type="ORF">ACM15_17925</name>
</gene>
<dbReference type="PATRIC" id="fig|328812.4.peg.4627"/>
<dbReference type="Proteomes" id="UP000036166">
    <property type="component" value="Unassembled WGS sequence"/>
</dbReference>
<dbReference type="Pfam" id="PF13975">
    <property type="entry name" value="gag-asp_proteas"/>
    <property type="match status" value="1"/>
</dbReference>
<name>A0A0J6C7M3_9BACT</name>
<dbReference type="CDD" id="cd05483">
    <property type="entry name" value="retropepsin_like_bacteria"/>
    <property type="match status" value="1"/>
</dbReference>
<proteinExistence type="predicted"/>
<comment type="caution">
    <text evidence="1">The sequence shown here is derived from an EMBL/GenBank/DDBJ whole genome shotgun (WGS) entry which is preliminary data.</text>
</comment>
<dbReference type="EMBL" id="LFJV01000065">
    <property type="protein sequence ID" value="KMM32291.1"/>
    <property type="molecule type" value="Genomic_DNA"/>
</dbReference>
<evidence type="ECO:0000313" key="1">
    <source>
        <dbReference type="EMBL" id="KMM32291.1"/>
    </source>
</evidence>
<organism evidence="1 2">
    <name type="scientific">Parabacteroides goldsteinii</name>
    <dbReference type="NCBI Taxonomy" id="328812"/>
    <lineage>
        <taxon>Bacteria</taxon>
        <taxon>Pseudomonadati</taxon>
        <taxon>Bacteroidota</taxon>
        <taxon>Bacteroidia</taxon>
        <taxon>Bacteroidales</taxon>
        <taxon>Tannerellaceae</taxon>
        <taxon>Parabacteroides</taxon>
    </lineage>
</organism>
<evidence type="ECO:0000313" key="2">
    <source>
        <dbReference type="Proteomes" id="UP000036166"/>
    </source>
</evidence>
<dbReference type="Gene3D" id="2.40.70.10">
    <property type="entry name" value="Acid Proteases"/>
    <property type="match status" value="1"/>
</dbReference>